<dbReference type="SUPFAM" id="SSF56112">
    <property type="entry name" value="Protein kinase-like (PK-like)"/>
    <property type="match status" value="1"/>
</dbReference>
<reference evidence="26 27" key="1">
    <citation type="submission" date="2018-02" db="EMBL/GenBank/DDBJ databases">
        <title>Draft genome of wild Prunus yedoensis var. nudiflora.</title>
        <authorList>
            <person name="Baek S."/>
            <person name="Kim J.-H."/>
            <person name="Choi K."/>
            <person name="Kim G.-B."/>
            <person name="Cho A."/>
            <person name="Jang H."/>
            <person name="Shin C.-H."/>
            <person name="Yu H.-J."/>
            <person name="Mun J.-H."/>
        </authorList>
    </citation>
    <scope>NUCLEOTIDE SEQUENCE [LARGE SCALE GENOMIC DNA]</scope>
    <source>
        <strain evidence="27">cv. Jeju island</strain>
        <tissue evidence="26">Leaf</tissue>
    </source>
</reference>
<dbReference type="EMBL" id="PJQY01001569">
    <property type="protein sequence ID" value="PQQ01401.1"/>
    <property type="molecule type" value="Genomic_DNA"/>
</dbReference>
<keyword evidence="15 22" id="KW-0067">ATP-binding</keyword>
<proteinExistence type="inferred from homology"/>
<evidence type="ECO:0000256" key="22">
    <source>
        <dbReference type="PROSITE-ProRule" id="PRU10141"/>
    </source>
</evidence>
<comment type="similarity">
    <text evidence="2">Belongs to the protein kinase superfamily. Ser/Thr protein kinase family.</text>
</comment>
<evidence type="ECO:0000256" key="15">
    <source>
        <dbReference type="ARBA" id="ARBA00022840"/>
    </source>
</evidence>
<dbReference type="FunFam" id="3.80.10.10:FF:000275">
    <property type="entry name" value="Leucine-rich repeat receptor-like protein kinase"/>
    <property type="match status" value="1"/>
</dbReference>
<evidence type="ECO:0000256" key="17">
    <source>
        <dbReference type="ARBA" id="ARBA00023136"/>
    </source>
</evidence>
<evidence type="ECO:0000256" key="23">
    <source>
        <dbReference type="SAM" id="Phobius"/>
    </source>
</evidence>
<dbReference type="Pfam" id="PF07714">
    <property type="entry name" value="PK_Tyr_Ser-Thr"/>
    <property type="match status" value="1"/>
</dbReference>
<dbReference type="Pfam" id="PF13855">
    <property type="entry name" value="LRR_8"/>
    <property type="match status" value="2"/>
</dbReference>
<evidence type="ECO:0000256" key="1">
    <source>
        <dbReference type="ARBA" id="ARBA00004251"/>
    </source>
</evidence>
<dbReference type="FunFam" id="3.30.200.20:FF:000432">
    <property type="entry name" value="LRR receptor-like serine/threonine-protein kinase EFR"/>
    <property type="match status" value="1"/>
</dbReference>
<dbReference type="SUPFAM" id="SSF52047">
    <property type="entry name" value="RNI-like"/>
    <property type="match status" value="1"/>
</dbReference>
<dbReference type="Gene3D" id="1.10.510.10">
    <property type="entry name" value="Transferase(Phosphotransferase) domain 1"/>
    <property type="match status" value="1"/>
</dbReference>
<keyword evidence="5" id="KW-1003">Cell membrane</keyword>
<keyword evidence="19" id="KW-0325">Glycoprotein</keyword>
<keyword evidence="8" id="KW-0433">Leucine-rich repeat</keyword>
<organism evidence="26 27">
    <name type="scientific">Prunus yedoensis var. nudiflora</name>
    <dbReference type="NCBI Taxonomy" id="2094558"/>
    <lineage>
        <taxon>Eukaryota</taxon>
        <taxon>Viridiplantae</taxon>
        <taxon>Streptophyta</taxon>
        <taxon>Embryophyta</taxon>
        <taxon>Tracheophyta</taxon>
        <taxon>Spermatophyta</taxon>
        <taxon>Magnoliopsida</taxon>
        <taxon>eudicotyledons</taxon>
        <taxon>Gunneridae</taxon>
        <taxon>Pentapetalae</taxon>
        <taxon>rosids</taxon>
        <taxon>fabids</taxon>
        <taxon>Rosales</taxon>
        <taxon>Rosaceae</taxon>
        <taxon>Amygdaloideae</taxon>
        <taxon>Amygdaleae</taxon>
        <taxon>Prunus</taxon>
    </lineage>
</organism>
<dbReference type="PANTHER" id="PTHR27008">
    <property type="entry name" value="OS04G0122200 PROTEIN"/>
    <property type="match status" value="1"/>
</dbReference>
<evidence type="ECO:0000313" key="27">
    <source>
        <dbReference type="Proteomes" id="UP000250321"/>
    </source>
</evidence>
<dbReference type="EC" id="2.7.11.1" evidence="4"/>
<dbReference type="FunFam" id="1.10.510.10:FF:000358">
    <property type="entry name" value="Putative leucine-rich repeat receptor-like serine/threonine-protein kinase"/>
    <property type="match status" value="1"/>
</dbReference>
<evidence type="ECO:0000256" key="8">
    <source>
        <dbReference type="ARBA" id="ARBA00022614"/>
    </source>
</evidence>
<evidence type="ECO:0000256" key="10">
    <source>
        <dbReference type="ARBA" id="ARBA00022692"/>
    </source>
</evidence>
<feature type="signal peptide" evidence="24">
    <location>
        <begin position="1"/>
        <end position="30"/>
    </location>
</feature>
<evidence type="ECO:0000259" key="25">
    <source>
        <dbReference type="PROSITE" id="PS50011"/>
    </source>
</evidence>
<keyword evidence="9" id="KW-0808">Transferase</keyword>
<dbReference type="PROSITE" id="PS00107">
    <property type="entry name" value="PROTEIN_KINASE_ATP"/>
    <property type="match status" value="1"/>
</dbReference>
<dbReference type="PROSITE" id="PS00108">
    <property type="entry name" value="PROTEIN_KINASE_ST"/>
    <property type="match status" value="1"/>
</dbReference>
<evidence type="ECO:0000256" key="5">
    <source>
        <dbReference type="ARBA" id="ARBA00022475"/>
    </source>
</evidence>
<evidence type="ECO:0000256" key="7">
    <source>
        <dbReference type="ARBA" id="ARBA00022553"/>
    </source>
</evidence>
<feature type="domain" description="Protein kinase" evidence="25">
    <location>
        <begin position="722"/>
        <end position="1046"/>
    </location>
</feature>
<evidence type="ECO:0000256" key="2">
    <source>
        <dbReference type="ARBA" id="ARBA00008684"/>
    </source>
</evidence>
<dbReference type="InterPro" id="IPR000719">
    <property type="entry name" value="Prot_kinase_dom"/>
</dbReference>
<evidence type="ECO:0000256" key="19">
    <source>
        <dbReference type="ARBA" id="ARBA00023180"/>
    </source>
</evidence>
<protein>
    <recommendedName>
        <fullName evidence="4">non-specific serine/threonine protein kinase</fullName>
        <ecNumber evidence="4">2.7.11.1</ecNumber>
    </recommendedName>
</protein>
<dbReference type="FunFam" id="3.80.10.10:FF:000288">
    <property type="entry name" value="LRR receptor-like serine/threonine-protein kinase EFR"/>
    <property type="match status" value="1"/>
</dbReference>
<keyword evidence="13 22" id="KW-0547">Nucleotide-binding</keyword>
<dbReference type="InterPro" id="IPR017441">
    <property type="entry name" value="Protein_kinase_ATP_BS"/>
</dbReference>
<dbReference type="SMART" id="SM00369">
    <property type="entry name" value="LRR_TYP"/>
    <property type="match status" value="8"/>
</dbReference>
<dbReference type="Pfam" id="PF00560">
    <property type="entry name" value="LRR_1"/>
    <property type="match status" value="4"/>
</dbReference>
<keyword evidence="11 24" id="KW-0732">Signal</keyword>
<dbReference type="InterPro" id="IPR001611">
    <property type="entry name" value="Leu-rich_rpt"/>
</dbReference>
<dbReference type="InterPro" id="IPR003591">
    <property type="entry name" value="Leu-rich_rpt_typical-subtyp"/>
</dbReference>
<dbReference type="InterPro" id="IPR008271">
    <property type="entry name" value="Ser/Thr_kinase_AS"/>
</dbReference>
<name>A0A314Y9J1_PRUYE</name>
<dbReference type="InterPro" id="IPR032675">
    <property type="entry name" value="LRR_dom_sf"/>
</dbReference>
<dbReference type="SUPFAM" id="SSF52058">
    <property type="entry name" value="L domain-like"/>
    <property type="match status" value="1"/>
</dbReference>
<feature type="transmembrane region" description="Helical" evidence="23">
    <location>
        <begin position="663"/>
        <end position="687"/>
    </location>
</feature>
<dbReference type="Pfam" id="PF08263">
    <property type="entry name" value="LRRNT_2"/>
    <property type="match status" value="1"/>
</dbReference>
<keyword evidence="10 23" id="KW-0812">Transmembrane</keyword>
<dbReference type="Gene3D" id="3.30.200.20">
    <property type="entry name" value="Phosphorylase Kinase, domain 1"/>
    <property type="match status" value="1"/>
</dbReference>
<comment type="catalytic activity">
    <reaction evidence="20">
        <text>L-threonyl-[protein] + ATP = O-phospho-L-threonyl-[protein] + ADP + H(+)</text>
        <dbReference type="Rhea" id="RHEA:46608"/>
        <dbReference type="Rhea" id="RHEA-COMP:11060"/>
        <dbReference type="Rhea" id="RHEA-COMP:11605"/>
        <dbReference type="ChEBI" id="CHEBI:15378"/>
        <dbReference type="ChEBI" id="CHEBI:30013"/>
        <dbReference type="ChEBI" id="CHEBI:30616"/>
        <dbReference type="ChEBI" id="CHEBI:61977"/>
        <dbReference type="ChEBI" id="CHEBI:456216"/>
        <dbReference type="EC" id="2.7.11.1"/>
    </reaction>
</comment>
<keyword evidence="17 23" id="KW-0472">Membrane</keyword>
<evidence type="ECO:0000256" key="18">
    <source>
        <dbReference type="ARBA" id="ARBA00023170"/>
    </source>
</evidence>
<keyword evidence="12" id="KW-0677">Repeat</keyword>
<comment type="caution">
    <text evidence="26">The sequence shown here is derived from an EMBL/GenBank/DDBJ whole genome shotgun (WGS) entry which is preliminary data.</text>
</comment>
<comment type="catalytic activity">
    <reaction evidence="21">
        <text>L-seryl-[protein] + ATP = O-phospho-L-seryl-[protein] + ADP + H(+)</text>
        <dbReference type="Rhea" id="RHEA:17989"/>
        <dbReference type="Rhea" id="RHEA-COMP:9863"/>
        <dbReference type="Rhea" id="RHEA-COMP:11604"/>
        <dbReference type="ChEBI" id="CHEBI:15378"/>
        <dbReference type="ChEBI" id="CHEBI:29999"/>
        <dbReference type="ChEBI" id="CHEBI:30616"/>
        <dbReference type="ChEBI" id="CHEBI:83421"/>
        <dbReference type="ChEBI" id="CHEBI:456216"/>
        <dbReference type="EC" id="2.7.11.1"/>
    </reaction>
</comment>
<dbReference type="Proteomes" id="UP000250321">
    <property type="component" value="Unassembled WGS sequence"/>
</dbReference>
<dbReference type="GO" id="GO:0005524">
    <property type="term" value="F:ATP binding"/>
    <property type="evidence" value="ECO:0007669"/>
    <property type="project" value="UniProtKB-UniRule"/>
</dbReference>
<evidence type="ECO:0000256" key="12">
    <source>
        <dbReference type="ARBA" id="ARBA00022737"/>
    </source>
</evidence>
<keyword evidence="16 23" id="KW-1133">Transmembrane helix</keyword>
<dbReference type="Pfam" id="PF23598">
    <property type="entry name" value="LRR_14"/>
    <property type="match status" value="1"/>
</dbReference>
<evidence type="ECO:0000256" key="13">
    <source>
        <dbReference type="ARBA" id="ARBA00022741"/>
    </source>
</evidence>
<comment type="similarity">
    <text evidence="3">Belongs to the RLP family.</text>
</comment>
<evidence type="ECO:0000256" key="16">
    <source>
        <dbReference type="ARBA" id="ARBA00022989"/>
    </source>
</evidence>
<dbReference type="GO" id="GO:0005886">
    <property type="term" value="C:plasma membrane"/>
    <property type="evidence" value="ECO:0007669"/>
    <property type="project" value="UniProtKB-SubCell"/>
</dbReference>
<evidence type="ECO:0000256" key="21">
    <source>
        <dbReference type="ARBA" id="ARBA00048679"/>
    </source>
</evidence>
<evidence type="ECO:0000256" key="11">
    <source>
        <dbReference type="ARBA" id="ARBA00022729"/>
    </source>
</evidence>
<keyword evidence="6" id="KW-0723">Serine/threonine-protein kinase</keyword>
<evidence type="ECO:0000256" key="9">
    <source>
        <dbReference type="ARBA" id="ARBA00022679"/>
    </source>
</evidence>
<accession>A0A314Y9J1</accession>
<dbReference type="InterPro" id="IPR011009">
    <property type="entry name" value="Kinase-like_dom_sf"/>
</dbReference>
<dbReference type="AlphaFoldDB" id="A0A314Y9J1"/>
<dbReference type="SMART" id="SM00220">
    <property type="entry name" value="S_TKc"/>
    <property type="match status" value="1"/>
</dbReference>
<evidence type="ECO:0000256" key="24">
    <source>
        <dbReference type="SAM" id="SignalP"/>
    </source>
</evidence>
<keyword evidence="27" id="KW-1185">Reference proteome</keyword>
<dbReference type="InterPro" id="IPR001245">
    <property type="entry name" value="Ser-Thr/Tyr_kinase_cat_dom"/>
</dbReference>
<evidence type="ECO:0000256" key="14">
    <source>
        <dbReference type="ARBA" id="ARBA00022777"/>
    </source>
</evidence>
<comment type="subcellular location">
    <subcellularLocation>
        <location evidence="1">Cell membrane</location>
        <topology evidence="1">Single-pass type I membrane protein</topology>
    </subcellularLocation>
</comment>
<dbReference type="GO" id="GO:0004674">
    <property type="term" value="F:protein serine/threonine kinase activity"/>
    <property type="evidence" value="ECO:0007669"/>
    <property type="project" value="UniProtKB-KW"/>
</dbReference>
<dbReference type="OrthoDB" id="676979at2759"/>
<dbReference type="InterPro" id="IPR055414">
    <property type="entry name" value="LRR_R13L4/SHOC2-like"/>
</dbReference>
<dbReference type="InterPro" id="IPR051809">
    <property type="entry name" value="Plant_receptor-like_S/T_kinase"/>
</dbReference>
<dbReference type="PRINTS" id="PR00019">
    <property type="entry name" value="LEURICHRPT"/>
</dbReference>
<gene>
    <name evidence="26" type="ORF">Pyn_34537</name>
</gene>
<evidence type="ECO:0000256" key="4">
    <source>
        <dbReference type="ARBA" id="ARBA00012513"/>
    </source>
</evidence>
<keyword evidence="14 26" id="KW-0418">Kinase</keyword>
<evidence type="ECO:0000313" key="26">
    <source>
        <dbReference type="EMBL" id="PQQ01401.1"/>
    </source>
</evidence>
<dbReference type="FunFam" id="3.80.10.10:FF:001158">
    <property type="entry name" value="Leucine-rich repeat protein kinase family protein"/>
    <property type="match status" value="1"/>
</dbReference>
<feature type="chain" id="PRO_5016339754" description="non-specific serine/threonine protein kinase" evidence="24">
    <location>
        <begin position="31"/>
        <end position="1054"/>
    </location>
</feature>
<sequence>MEHSRTSTPHGMRILFTFLHGFILLGMSMSTPLESATLPSGITFGNESDRLALLELKKRITQDPLHVMSSWNDSIHFCSWVGVTCNNSTKRVVILNLSFQKLVGSLPPSIGNLTHLTEINLMNNNFSGEIPQEMGCLRSLQYLSLSRNSFGGKIPTNISHCTQLRELRLTLNELIGSIPNQLSSLLNLNYLSLYANNLTGAIPGWIGNFSSLHELYLGRNNFHGSIPNELGRLTALQNISLTGNNLSGKVPSSIYNISSIYVFSVAVNQLHGELPPNLGINLPNLEELYGGANKFTGTIPASLSNSSRLRRLDFSENGLTGTLPAENLGSLQSLVWMTFGSNRLTSESGNLNFLSFLANCTSLEVLGLHTNLFQGELPRSITNLSSQLKYLYLGRNLIHGRIPDDIGKLENLSLFGVEQNNLSGTIPNGIGKLQKLAELNLNSNNFSGPIPSSLGNLTSLTKLFMFNNRFGGSIPQSLGNCQSLLVLDLSNNNLTGIIPRELVGISSLSLYLGLFNNFLTGPLPFQVSDLVNLVELDVSGNKLSGEIPTTLGRCIMLRWLHLERNNFEGTIPQSLESLRSLEEIDISHNNLSGQIPEFLGKFTLLTHLNLSHNDFEGELPTEGIFSNASGLSIIGNNRLCGGLPKLRLHACSIKKSHSSQRLLALKVVIPVACALAFIIALSCFIVARSKLKKSRGGPVASHSYEGWKSISYLELVQSTDGFSVDNPIGSGSFGSVYKGVLPTDGRVAAVKVFNLQQKGALKSFIDECKALRSIRHRNLLKIITACSSIDTQGNDFKSLVFEFMENGSLDSWLHPRDDKQSQSKRLNLIQRLNIAIDVASALDYLHNRCETTIVHCDLKPSNVLLGEDMVAHVGDFGLTRFLLEASDSSSQSQTISAGLKGSIGYIPPEYGMGGQVSILGDIYSFGILLLEMLTGKRPTDDLFTEGLSIHQFTAMAMPDHAMDIIDPSSLIERDDADVDDETYNKDIRARIITIYQEGSPIRQTRLEECLVSVMQIGLSCSARSPSERMRMDVIVNKMKAARDSFLNLAIGRKG</sequence>
<keyword evidence="7" id="KW-0597">Phosphoprotein</keyword>
<feature type="binding site" evidence="22">
    <location>
        <position position="751"/>
    </location>
    <ligand>
        <name>ATP</name>
        <dbReference type="ChEBI" id="CHEBI:30616"/>
    </ligand>
</feature>
<dbReference type="STRING" id="2094558.A0A314Y9J1"/>
<evidence type="ECO:0000256" key="3">
    <source>
        <dbReference type="ARBA" id="ARBA00009592"/>
    </source>
</evidence>
<dbReference type="InterPro" id="IPR013210">
    <property type="entry name" value="LRR_N_plant-typ"/>
</dbReference>
<dbReference type="PROSITE" id="PS50011">
    <property type="entry name" value="PROTEIN_KINASE_DOM"/>
    <property type="match status" value="1"/>
</dbReference>
<evidence type="ECO:0000256" key="20">
    <source>
        <dbReference type="ARBA" id="ARBA00047899"/>
    </source>
</evidence>
<keyword evidence="18 26" id="KW-0675">Receptor</keyword>
<dbReference type="PANTHER" id="PTHR27008:SF499">
    <property type="entry name" value="OS06G0581500 PROTEIN"/>
    <property type="match status" value="1"/>
</dbReference>
<dbReference type="Gene3D" id="3.80.10.10">
    <property type="entry name" value="Ribonuclease Inhibitor"/>
    <property type="match status" value="4"/>
</dbReference>
<evidence type="ECO:0000256" key="6">
    <source>
        <dbReference type="ARBA" id="ARBA00022527"/>
    </source>
</evidence>